<evidence type="ECO:0008006" key="9">
    <source>
        <dbReference type="Google" id="ProtNLM"/>
    </source>
</evidence>
<evidence type="ECO:0000256" key="6">
    <source>
        <dbReference type="ARBA" id="ARBA00023136"/>
    </source>
</evidence>
<name>A0A9P7H0T7_9HYPO</name>
<evidence type="ECO:0000256" key="2">
    <source>
        <dbReference type="ARBA" id="ARBA00004240"/>
    </source>
</evidence>
<dbReference type="Gene3D" id="3.40.50.1820">
    <property type="entry name" value="alpha/beta hydrolase"/>
    <property type="match status" value="1"/>
</dbReference>
<evidence type="ECO:0000256" key="5">
    <source>
        <dbReference type="ARBA" id="ARBA00023128"/>
    </source>
</evidence>
<evidence type="ECO:0000313" key="8">
    <source>
        <dbReference type="Proteomes" id="UP000782241"/>
    </source>
</evidence>
<accession>A0A9P7H0T7</accession>
<proteinExistence type="predicted"/>
<dbReference type="AlphaFoldDB" id="A0A9P7H0T7"/>
<dbReference type="PANTHER" id="PTHR48182:SF2">
    <property type="entry name" value="PROTEIN SERAC1"/>
    <property type="match status" value="1"/>
</dbReference>
<dbReference type="InterPro" id="IPR029058">
    <property type="entry name" value="AB_hydrolase_fold"/>
</dbReference>
<protein>
    <recommendedName>
        <fullName evidence="9">DUF676 domain-containing protein</fullName>
    </recommendedName>
</protein>
<keyword evidence="6" id="KW-0472">Membrane</keyword>
<keyword evidence="4" id="KW-0256">Endoplasmic reticulum</keyword>
<evidence type="ECO:0000256" key="3">
    <source>
        <dbReference type="ARBA" id="ARBA00004370"/>
    </source>
</evidence>
<gene>
    <name evidence="7" type="ORF">KAF25_002942</name>
</gene>
<dbReference type="GO" id="GO:0016020">
    <property type="term" value="C:membrane"/>
    <property type="evidence" value="ECO:0007669"/>
    <property type="project" value="UniProtKB-SubCell"/>
</dbReference>
<dbReference type="Proteomes" id="UP000782241">
    <property type="component" value="Unassembled WGS sequence"/>
</dbReference>
<evidence type="ECO:0000256" key="1">
    <source>
        <dbReference type="ARBA" id="ARBA00004173"/>
    </source>
</evidence>
<comment type="subcellular location">
    <subcellularLocation>
        <location evidence="2">Endoplasmic reticulum</location>
    </subcellularLocation>
    <subcellularLocation>
        <location evidence="3">Membrane</location>
    </subcellularLocation>
    <subcellularLocation>
        <location evidence="1">Mitochondrion</location>
    </subcellularLocation>
</comment>
<dbReference type="InterPro" id="IPR052374">
    <property type="entry name" value="SERAC1"/>
</dbReference>
<keyword evidence="5" id="KW-0496">Mitochondrion</keyword>
<comment type="caution">
    <text evidence="7">The sequence shown here is derived from an EMBL/GenBank/DDBJ whole genome shotgun (WGS) entry which is preliminary data.</text>
</comment>
<evidence type="ECO:0000256" key="4">
    <source>
        <dbReference type="ARBA" id="ARBA00022824"/>
    </source>
</evidence>
<sequence length="422" mass="47536">MATRNDICRLIQKTLGLEPNPSPIVYSLALCPVDHKSKIATVSFPSIPESLSDRSRSEWTFPLVKDENIGFGRTLVFDDHFGGFTPLHRSSDEDCHIDVIAVCGLGGHALDSFKDTNGRFVWIRDGLPSVIPNARVLTYGYDTQLVGSRSFQNLTDLGRALQVDLEGIRDPNQSRSILFIGHSVGGLVIKETVRILKEEPLEPDSTLLQAIVGFAFFGVPHRGLAVESLVPLVKDGPNRALLESLNRNSSLLERLRIDFDKISQTRGFSIVSFYETERSPTAAWVNDKLERSSTTEVLVDVYSATCGSRQQHPINRNNSEMVKFTGVHDQVYRRVMIALRPVMRVARENGRVPSKRRQEDLAIQWIAESEKIDINQENNETIQRVVSWAEDHEKEDIIRLFLQLRGSYTPKEIEQVVQISDS</sequence>
<dbReference type="SUPFAM" id="SSF53474">
    <property type="entry name" value="alpha/beta-Hydrolases"/>
    <property type="match status" value="1"/>
</dbReference>
<dbReference type="GO" id="GO:0005739">
    <property type="term" value="C:mitochondrion"/>
    <property type="evidence" value="ECO:0007669"/>
    <property type="project" value="UniProtKB-SubCell"/>
</dbReference>
<dbReference type="PANTHER" id="PTHR48182">
    <property type="entry name" value="PROTEIN SERAC1"/>
    <property type="match status" value="1"/>
</dbReference>
<reference evidence="7" key="1">
    <citation type="submission" date="2021-04" db="EMBL/GenBank/DDBJ databases">
        <title>Draft genome of Fusarium avenaceum strain F156N33, isolated from an atmospheric sample in Virginia.</title>
        <authorList>
            <person name="Yang S."/>
            <person name="Vinatzer B.A."/>
            <person name="Coleman J."/>
        </authorList>
    </citation>
    <scope>NUCLEOTIDE SEQUENCE</scope>
    <source>
        <strain evidence="7">F156N33</strain>
    </source>
</reference>
<dbReference type="GO" id="GO:0005783">
    <property type="term" value="C:endoplasmic reticulum"/>
    <property type="evidence" value="ECO:0007669"/>
    <property type="project" value="UniProtKB-SubCell"/>
</dbReference>
<organism evidence="7 8">
    <name type="scientific">Fusarium avenaceum</name>
    <dbReference type="NCBI Taxonomy" id="40199"/>
    <lineage>
        <taxon>Eukaryota</taxon>
        <taxon>Fungi</taxon>
        <taxon>Dikarya</taxon>
        <taxon>Ascomycota</taxon>
        <taxon>Pezizomycotina</taxon>
        <taxon>Sordariomycetes</taxon>
        <taxon>Hypocreomycetidae</taxon>
        <taxon>Hypocreales</taxon>
        <taxon>Nectriaceae</taxon>
        <taxon>Fusarium</taxon>
        <taxon>Fusarium tricinctum species complex</taxon>
    </lineage>
</organism>
<evidence type="ECO:0000313" key="7">
    <source>
        <dbReference type="EMBL" id="KAG5660336.1"/>
    </source>
</evidence>
<keyword evidence="8" id="KW-1185">Reference proteome</keyword>
<dbReference type="EMBL" id="JAGPUO010000009">
    <property type="protein sequence ID" value="KAG5660336.1"/>
    <property type="molecule type" value="Genomic_DNA"/>
</dbReference>